<accession>A0ABR9XRY7</accession>
<name>A0ABR9XRY7_9CHLB</name>
<dbReference type="Proteomes" id="UP000619838">
    <property type="component" value="Unassembled WGS sequence"/>
</dbReference>
<comment type="caution">
    <text evidence="1">The sequence shown here is derived from an EMBL/GenBank/DDBJ whole genome shotgun (WGS) entry which is preliminary data.</text>
</comment>
<proteinExistence type="predicted"/>
<evidence type="ECO:0000313" key="1">
    <source>
        <dbReference type="EMBL" id="MBF0636744.1"/>
    </source>
</evidence>
<evidence type="ECO:0000313" key="2">
    <source>
        <dbReference type="Proteomes" id="UP000619838"/>
    </source>
</evidence>
<keyword evidence="2" id="KW-1185">Reference proteome</keyword>
<dbReference type="RefSeq" id="WP_114607297.1">
    <property type="nucleotide sequence ID" value="NZ_JABVZQ010000018.1"/>
</dbReference>
<dbReference type="EMBL" id="JADGII010000008">
    <property type="protein sequence ID" value="MBF0636744.1"/>
    <property type="molecule type" value="Genomic_DNA"/>
</dbReference>
<gene>
    <name evidence="1" type="ORF">INT08_06085</name>
</gene>
<reference evidence="1 2" key="1">
    <citation type="journal article" date="2020" name="Microorganisms">
        <title>Simultaneous Genome Sequencing of Prosthecochloris ethylica and Desulfuromonas acetoxidans within a Syntrophic Mixture Reveals Unique Pili and Protein Interactions.</title>
        <authorList>
            <person name="Kyndt J.A."/>
            <person name="Van Beeumen J.J."/>
            <person name="Meyer T.E."/>
        </authorList>
    </citation>
    <scope>NUCLEOTIDE SEQUENCE [LARGE SCALE GENOMIC DNA]</scope>
    <source>
        <strain evidence="1 2">N3</strain>
    </source>
</reference>
<sequence>MDIQHIFLDDSNAEHRELAIHREGEVHLVRLTDTAYTTYGTLCISATDHTALFHYGIVEALNTLPFISESGHGLDSWDEAFLHHSRIDSMLSILDEQRKQIEPDRAENVLLGWHREPVAVAYWRKIESSRFLSFLDRLHAFAEEARQGGYDLEFIL</sequence>
<organism evidence="1 2">
    <name type="scientific">Prosthecochloris ethylica</name>
    <dbReference type="NCBI Taxonomy" id="2743976"/>
    <lineage>
        <taxon>Bacteria</taxon>
        <taxon>Pseudomonadati</taxon>
        <taxon>Chlorobiota</taxon>
        <taxon>Chlorobiia</taxon>
        <taxon>Chlorobiales</taxon>
        <taxon>Chlorobiaceae</taxon>
        <taxon>Prosthecochloris</taxon>
    </lineage>
</organism>
<evidence type="ECO:0008006" key="3">
    <source>
        <dbReference type="Google" id="ProtNLM"/>
    </source>
</evidence>
<protein>
    <recommendedName>
        <fullName evidence="3">DUF1877 family protein</fullName>
    </recommendedName>
</protein>